<comment type="similarity">
    <text evidence="5">Belongs to the NtaA/SnaA/DszA monooxygenase family.</text>
</comment>
<evidence type="ECO:0000256" key="3">
    <source>
        <dbReference type="ARBA" id="ARBA00023002"/>
    </source>
</evidence>
<dbReference type="InterPro" id="IPR016215">
    <property type="entry name" value="NTA_MOA"/>
</dbReference>
<dbReference type="Pfam" id="PF00296">
    <property type="entry name" value="Bac_luciferase"/>
    <property type="match status" value="1"/>
</dbReference>
<protein>
    <submittedName>
        <fullName evidence="7">NtaA/DmoA family FMN-dependent monooxygenase</fullName>
    </submittedName>
</protein>
<dbReference type="InterPro" id="IPR051260">
    <property type="entry name" value="Diverse_substr_monoxygenases"/>
</dbReference>
<dbReference type="PIRSF" id="PIRSF000337">
    <property type="entry name" value="NTA_MOA"/>
    <property type="match status" value="1"/>
</dbReference>
<evidence type="ECO:0000256" key="5">
    <source>
        <dbReference type="ARBA" id="ARBA00033748"/>
    </source>
</evidence>
<evidence type="ECO:0000313" key="7">
    <source>
        <dbReference type="EMBL" id="GAA3691919.1"/>
    </source>
</evidence>
<evidence type="ECO:0000259" key="6">
    <source>
        <dbReference type="Pfam" id="PF00296"/>
    </source>
</evidence>
<name>A0ABP7CJY3_9ACTN</name>
<keyword evidence="2" id="KW-0288">FMN</keyword>
<keyword evidence="3" id="KW-0560">Oxidoreductase</keyword>
<accession>A0ABP7CJY3</accession>
<dbReference type="PANTHER" id="PTHR30011">
    <property type="entry name" value="ALKANESULFONATE MONOOXYGENASE-RELATED"/>
    <property type="match status" value="1"/>
</dbReference>
<dbReference type="InterPro" id="IPR036661">
    <property type="entry name" value="Luciferase-like_sf"/>
</dbReference>
<dbReference type="RefSeq" id="WP_344886990.1">
    <property type="nucleotide sequence ID" value="NZ_BAAAZP010000124.1"/>
</dbReference>
<dbReference type="SUPFAM" id="SSF51679">
    <property type="entry name" value="Bacterial luciferase-like"/>
    <property type="match status" value="1"/>
</dbReference>
<dbReference type="GO" id="GO:0004497">
    <property type="term" value="F:monooxygenase activity"/>
    <property type="evidence" value="ECO:0007669"/>
    <property type="project" value="UniProtKB-KW"/>
</dbReference>
<comment type="caution">
    <text evidence="7">The sequence shown here is derived from an EMBL/GenBank/DDBJ whole genome shotgun (WGS) entry which is preliminary data.</text>
</comment>
<keyword evidence="8" id="KW-1185">Reference proteome</keyword>
<dbReference type="EMBL" id="BAAAZP010000124">
    <property type="protein sequence ID" value="GAA3691919.1"/>
    <property type="molecule type" value="Genomic_DNA"/>
</dbReference>
<feature type="domain" description="Luciferase-like" evidence="6">
    <location>
        <begin position="35"/>
        <end position="285"/>
    </location>
</feature>
<dbReference type="Gene3D" id="3.20.20.30">
    <property type="entry name" value="Luciferase-like domain"/>
    <property type="match status" value="1"/>
</dbReference>
<organism evidence="7 8">
    <name type="scientific">Nonomuraea antimicrobica</name>
    <dbReference type="NCBI Taxonomy" id="561173"/>
    <lineage>
        <taxon>Bacteria</taxon>
        <taxon>Bacillati</taxon>
        <taxon>Actinomycetota</taxon>
        <taxon>Actinomycetes</taxon>
        <taxon>Streptosporangiales</taxon>
        <taxon>Streptosporangiaceae</taxon>
        <taxon>Nonomuraea</taxon>
    </lineage>
</organism>
<keyword evidence="1" id="KW-0285">Flavoprotein</keyword>
<keyword evidence="4 7" id="KW-0503">Monooxygenase</keyword>
<dbReference type="PANTHER" id="PTHR30011:SF16">
    <property type="entry name" value="C2H2 FINGER DOMAIN TRANSCRIPTION FACTOR (EUROFUNG)-RELATED"/>
    <property type="match status" value="1"/>
</dbReference>
<gene>
    <name evidence="7" type="ORF">GCM10022224_066920</name>
</gene>
<evidence type="ECO:0000256" key="4">
    <source>
        <dbReference type="ARBA" id="ARBA00023033"/>
    </source>
</evidence>
<dbReference type="InterPro" id="IPR011251">
    <property type="entry name" value="Luciferase-like_dom"/>
</dbReference>
<dbReference type="Proteomes" id="UP001500902">
    <property type="component" value="Unassembled WGS sequence"/>
</dbReference>
<reference evidence="8" key="1">
    <citation type="journal article" date="2019" name="Int. J. Syst. Evol. Microbiol.">
        <title>The Global Catalogue of Microorganisms (GCM) 10K type strain sequencing project: providing services to taxonomists for standard genome sequencing and annotation.</title>
        <authorList>
            <consortium name="The Broad Institute Genomics Platform"/>
            <consortium name="The Broad Institute Genome Sequencing Center for Infectious Disease"/>
            <person name="Wu L."/>
            <person name="Ma J."/>
        </authorList>
    </citation>
    <scope>NUCLEOTIDE SEQUENCE [LARGE SCALE GENOMIC DNA]</scope>
    <source>
        <strain evidence="8">JCM 16904</strain>
    </source>
</reference>
<evidence type="ECO:0000256" key="2">
    <source>
        <dbReference type="ARBA" id="ARBA00022643"/>
    </source>
</evidence>
<sequence length="425" mass="46564">MNEFRQDLNAPRPATPTVLLNSQYLTSSHDWRSAEGRAHSPFEVATFVRQAQQAEAAGFHAIFQADFSGVVRERLRDGPPLSAFEPFQLSALVASATSRIAVMPTVSTLYTHPFTFARNLASLDRIAGGRAWVNVVSSFRDGTAIGMKRDVPAGQRHLQTEEFLHVARRLWASWPPKANVLDVAGGRFVDGELIADVDHIGEFYEQHGPIDTAPYSSDFPFTLQATSSLEGLRLAARTADAVFAGTPTLAAARELRRILRREVRRAGRDEDSVALLPGAFIHVLDPGAGPATWTRRQPPRTPFADAALAQVRSRFPALRLHGLRPSDPLPEDVIDDDPDVVFARFGSRYLPAWDVARTPGQSVADFALAVAPLGEHAQFAGTAEQIGDELRRWYDEGGVDGFQLILGNEFTTVCDRVLPRLLGVA</sequence>
<proteinExistence type="inferred from homology"/>
<evidence type="ECO:0000256" key="1">
    <source>
        <dbReference type="ARBA" id="ARBA00022630"/>
    </source>
</evidence>
<evidence type="ECO:0000313" key="8">
    <source>
        <dbReference type="Proteomes" id="UP001500902"/>
    </source>
</evidence>